<dbReference type="AlphaFoldDB" id="A0A3Q7GV20"/>
<organism evidence="1">
    <name type="scientific">Solanum lycopersicum</name>
    <name type="common">Tomato</name>
    <name type="synonym">Lycopersicon esculentum</name>
    <dbReference type="NCBI Taxonomy" id="4081"/>
    <lineage>
        <taxon>Eukaryota</taxon>
        <taxon>Viridiplantae</taxon>
        <taxon>Streptophyta</taxon>
        <taxon>Embryophyta</taxon>
        <taxon>Tracheophyta</taxon>
        <taxon>Spermatophyta</taxon>
        <taxon>Magnoliopsida</taxon>
        <taxon>eudicotyledons</taxon>
        <taxon>Gunneridae</taxon>
        <taxon>Pentapetalae</taxon>
        <taxon>asterids</taxon>
        <taxon>lamiids</taxon>
        <taxon>Solanales</taxon>
        <taxon>Solanaceae</taxon>
        <taxon>Solanoideae</taxon>
        <taxon>Solaneae</taxon>
        <taxon>Solanum</taxon>
        <taxon>Solanum subgen. Lycopersicon</taxon>
    </lineage>
</organism>
<protein>
    <submittedName>
        <fullName evidence="1">Uncharacterized protein</fullName>
    </submittedName>
</protein>
<reference evidence="1" key="2">
    <citation type="submission" date="2019-01" db="UniProtKB">
        <authorList>
            <consortium name="EnsemblPlants"/>
        </authorList>
    </citation>
    <scope>IDENTIFICATION</scope>
    <source>
        <strain evidence="1">cv. Heinz 1706</strain>
    </source>
</reference>
<dbReference type="Proteomes" id="UP000004994">
    <property type="component" value="Chromosome 6"/>
</dbReference>
<reference evidence="1" key="1">
    <citation type="journal article" date="2012" name="Nature">
        <title>The tomato genome sequence provides insights into fleshy fruit evolution.</title>
        <authorList>
            <consortium name="Tomato Genome Consortium"/>
        </authorList>
    </citation>
    <scope>NUCLEOTIDE SEQUENCE [LARGE SCALE GENOMIC DNA]</scope>
    <source>
        <strain evidence="1">cv. Heinz 1706</strain>
    </source>
</reference>
<dbReference type="EnsemblPlants" id="Solyc06g048770.3.1">
    <property type="protein sequence ID" value="Solyc06g048770.3.1"/>
    <property type="gene ID" value="Solyc06g048770.3"/>
</dbReference>
<sequence length="35" mass="4003">MASTKNLVHPLSTRSASKVCCYRQVFEMWLSKKGD</sequence>
<name>A0A3Q7GV20_SOLLC</name>
<dbReference type="PaxDb" id="4081-Solyc06g048770.2.1"/>
<dbReference type="InParanoid" id="A0A3Q7GV20"/>
<keyword evidence="2" id="KW-1185">Reference proteome</keyword>
<evidence type="ECO:0000313" key="1">
    <source>
        <dbReference type="EnsemblPlants" id="Solyc06g048770.3.1"/>
    </source>
</evidence>
<accession>A0A3Q7GV20</accession>
<proteinExistence type="predicted"/>
<evidence type="ECO:0000313" key="2">
    <source>
        <dbReference type="Proteomes" id="UP000004994"/>
    </source>
</evidence>
<dbReference type="Gramene" id="Solyc06g048770.3.1">
    <property type="protein sequence ID" value="Solyc06g048770.3.1"/>
    <property type="gene ID" value="Solyc06g048770.3"/>
</dbReference>